<accession>A0A9X1YHF1</accession>
<evidence type="ECO:0000313" key="7">
    <source>
        <dbReference type="Proteomes" id="UP001139516"/>
    </source>
</evidence>
<reference evidence="6" key="1">
    <citation type="submission" date="2022-04" db="EMBL/GenBank/DDBJ databases">
        <title>Roseomonas acroporae sp. nov., isolated from coral Acropora digitifera.</title>
        <authorList>
            <person name="Sun H."/>
        </authorList>
    </citation>
    <scope>NUCLEOTIDE SEQUENCE</scope>
    <source>
        <strain evidence="6">NAR14</strain>
    </source>
</reference>
<evidence type="ECO:0000313" key="6">
    <source>
        <dbReference type="EMBL" id="MCK8786226.1"/>
    </source>
</evidence>
<dbReference type="RefSeq" id="WP_248668343.1">
    <property type="nucleotide sequence ID" value="NZ_JALPRX010000078.1"/>
</dbReference>
<dbReference type="GO" id="GO:0003700">
    <property type="term" value="F:DNA-binding transcription factor activity"/>
    <property type="evidence" value="ECO:0007669"/>
    <property type="project" value="InterPro"/>
</dbReference>
<feature type="domain" description="HTH lysR-type" evidence="5">
    <location>
        <begin position="1"/>
        <end position="58"/>
    </location>
</feature>
<dbReference type="InterPro" id="IPR000847">
    <property type="entry name" value="LysR_HTH_N"/>
</dbReference>
<comment type="similarity">
    <text evidence="1">Belongs to the LysR transcriptional regulatory family.</text>
</comment>
<dbReference type="EMBL" id="JALPRX010000078">
    <property type="protein sequence ID" value="MCK8786226.1"/>
    <property type="molecule type" value="Genomic_DNA"/>
</dbReference>
<dbReference type="PANTHER" id="PTHR30126:SF2">
    <property type="entry name" value="HTH-TYPE TRANSCRIPTIONAL REGULATOR YJIE"/>
    <property type="match status" value="1"/>
</dbReference>
<keyword evidence="2" id="KW-0805">Transcription regulation</keyword>
<dbReference type="InterPro" id="IPR005119">
    <property type="entry name" value="LysR_subst-bd"/>
</dbReference>
<keyword evidence="3" id="KW-0238">DNA-binding</keyword>
<evidence type="ECO:0000259" key="5">
    <source>
        <dbReference type="PROSITE" id="PS50931"/>
    </source>
</evidence>
<dbReference type="InterPro" id="IPR036388">
    <property type="entry name" value="WH-like_DNA-bd_sf"/>
</dbReference>
<dbReference type="GO" id="GO:0000976">
    <property type="term" value="F:transcription cis-regulatory region binding"/>
    <property type="evidence" value="ECO:0007669"/>
    <property type="project" value="TreeGrafter"/>
</dbReference>
<dbReference type="SUPFAM" id="SSF46785">
    <property type="entry name" value="Winged helix' DNA-binding domain"/>
    <property type="match status" value="1"/>
</dbReference>
<dbReference type="Proteomes" id="UP001139516">
    <property type="component" value="Unassembled WGS sequence"/>
</dbReference>
<sequence length="298" mass="31390">MELDWLGDFLALAAQRNFSRAADSRNVTQPAFSRRIRALEDWIGTPLFRRGAQGAELTEAGAHLRPLAEDLLARLHRARQDTRALGERGTATLAIAATHALSFTFFPGWIRRQARLEALGTVNLVSDSLEACEALMLGGEAHFLLCHHHPDAPNPLDPARFPSRAVGTDTLVAACAPAAGGGPAWRLDDAAAPRLAYSPASGLGRILAACRGDARRGGTAPRLTSHLAAALLTLAREGHGIAWLPLTVAGEDLASGRLVRAGPPGSDLAVGIRLFRAPGPQGRAAEALWESLGDAADG</sequence>
<dbReference type="Gene3D" id="1.10.10.10">
    <property type="entry name" value="Winged helix-like DNA-binding domain superfamily/Winged helix DNA-binding domain"/>
    <property type="match status" value="1"/>
</dbReference>
<name>A0A9X1YHF1_9PROT</name>
<dbReference type="Gene3D" id="3.40.190.10">
    <property type="entry name" value="Periplasmic binding protein-like II"/>
    <property type="match status" value="1"/>
</dbReference>
<dbReference type="AlphaFoldDB" id="A0A9X1YHF1"/>
<dbReference type="PROSITE" id="PS50931">
    <property type="entry name" value="HTH_LYSR"/>
    <property type="match status" value="1"/>
</dbReference>
<evidence type="ECO:0000256" key="1">
    <source>
        <dbReference type="ARBA" id="ARBA00009437"/>
    </source>
</evidence>
<organism evidence="6 7">
    <name type="scientific">Roseomonas acroporae</name>
    <dbReference type="NCBI Taxonomy" id="2937791"/>
    <lineage>
        <taxon>Bacteria</taxon>
        <taxon>Pseudomonadati</taxon>
        <taxon>Pseudomonadota</taxon>
        <taxon>Alphaproteobacteria</taxon>
        <taxon>Acetobacterales</taxon>
        <taxon>Roseomonadaceae</taxon>
        <taxon>Roseomonas</taxon>
    </lineage>
</organism>
<dbReference type="PRINTS" id="PR00039">
    <property type="entry name" value="HTHLYSR"/>
</dbReference>
<gene>
    <name evidence="6" type="ORF">M0638_17760</name>
</gene>
<dbReference type="PANTHER" id="PTHR30126">
    <property type="entry name" value="HTH-TYPE TRANSCRIPTIONAL REGULATOR"/>
    <property type="match status" value="1"/>
</dbReference>
<evidence type="ECO:0000256" key="3">
    <source>
        <dbReference type="ARBA" id="ARBA00023125"/>
    </source>
</evidence>
<dbReference type="InterPro" id="IPR036390">
    <property type="entry name" value="WH_DNA-bd_sf"/>
</dbReference>
<protein>
    <submittedName>
        <fullName evidence="6">LysR substrate-binding domain-containing protein</fullName>
    </submittedName>
</protein>
<proteinExistence type="inferred from homology"/>
<keyword evidence="7" id="KW-1185">Reference proteome</keyword>
<evidence type="ECO:0000256" key="4">
    <source>
        <dbReference type="ARBA" id="ARBA00023163"/>
    </source>
</evidence>
<keyword evidence="4" id="KW-0804">Transcription</keyword>
<dbReference type="Pfam" id="PF03466">
    <property type="entry name" value="LysR_substrate"/>
    <property type="match status" value="1"/>
</dbReference>
<dbReference type="SUPFAM" id="SSF53850">
    <property type="entry name" value="Periplasmic binding protein-like II"/>
    <property type="match status" value="1"/>
</dbReference>
<evidence type="ECO:0000256" key="2">
    <source>
        <dbReference type="ARBA" id="ARBA00023015"/>
    </source>
</evidence>
<comment type="caution">
    <text evidence="6">The sequence shown here is derived from an EMBL/GenBank/DDBJ whole genome shotgun (WGS) entry which is preliminary data.</text>
</comment>
<dbReference type="Pfam" id="PF00126">
    <property type="entry name" value="HTH_1"/>
    <property type="match status" value="1"/>
</dbReference>